<dbReference type="Gene3D" id="3.30.160.60">
    <property type="entry name" value="Classic Zinc Finger"/>
    <property type="match status" value="2"/>
</dbReference>
<comment type="subcellular location">
    <subcellularLocation>
        <location evidence="1">Nucleus</location>
    </subcellularLocation>
</comment>
<keyword evidence="6" id="KW-0539">Nucleus</keyword>
<feature type="domain" description="C2H2-type" evidence="9">
    <location>
        <begin position="318"/>
        <end position="348"/>
    </location>
</feature>
<dbReference type="PROSITE" id="PS00028">
    <property type="entry name" value="ZINC_FINGER_C2H2_1"/>
    <property type="match status" value="2"/>
</dbReference>
<dbReference type="InterPro" id="IPR050888">
    <property type="entry name" value="ZnF_C2H2-type_TF"/>
</dbReference>
<proteinExistence type="predicted"/>
<protein>
    <recommendedName>
        <fullName evidence="9">C2H2-type domain-containing protein</fullName>
    </recommendedName>
</protein>
<dbReference type="SUPFAM" id="SSF57667">
    <property type="entry name" value="beta-beta-alpha zinc fingers"/>
    <property type="match status" value="1"/>
</dbReference>
<reference evidence="11" key="4">
    <citation type="journal article" date="2015" name="G3 (Bethesda)">
        <title>Genome sequences of three phytopathogenic species of the Magnaporthaceae family of fungi.</title>
        <authorList>
            <person name="Okagaki L.H."/>
            <person name="Nunes C.C."/>
            <person name="Sailsbery J."/>
            <person name="Clay B."/>
            <person name="Brown D."/>
            <person name="John T."/>
            <person name="Oh Y."/>
            <person name="Young N."/>
            <person name="Fitzgerald M."/>
            <person name="Haas B.J."/>
            <person name="Zeng Q."/>
            <person name="Young S."/>
            <person name="Adiconis X."/>
            <person name="Fan L."/>
            <person name="Levin J.Z."/>
            <person name="Mitchell T.K."/>
            <person name="Okubara P.A."/>
            <person name="Farman M.L."/>
            <person name="Kohn L.M."/>
            <person name="Birren B."/>
            <person name="Ma L.-J."/>
            <person name="Dean R.A."/>
        </authorList>
    </citation>
    <scope>NUCLEOTIDE SEQUENCE</scope>
    <source>
        <strain evidence="11">ATCC 64411 / 73-15</strain>
    </source>
</reference>
<feature type="domain" description="C2H2-type" evidence="9">
    <location>
        <begin position="287"/>
        <end position="313"/>
    </location>
</feature>
<feature type="region of interest" description="Disordered" evidence="8">
    <location>
        <begin position="184"/>
        <end position="209"/>
    </location>
</feature>
<evidence type="ECO:0000313" key="10">
    <source>
        <dbReference type="EMBL" id="KLU84829.1"/>
    </source>
</evidence>
<dbReference type="STRING" id="644358.A0A0C4DV63"/>
<dbReference type="eggNOG" id="ENOG502SAH5">
    <property type="taxonomic scope" value="Eukaryota"/>
</dbReference>
<dbReference type="GO" id="GO:0008270">
    <property type="term" value="F:zinc ion binding"/>
    <property type="evidence" value="ECO:0007669"/>
    <property type="project" value="UniProtKB-KW"/>
</dbReference>
<accession>A0A0C4DV63</accession>
<reference evidence="12" key="2">
    <citation type="submission" date="2010-05" db="EMBL/GenBank/DDBJ databases">
        <title>The genome sequence of Magnaporthe poae strain ATCC 64411.</title>
        <authorList>
            <person name="Ma L.-J."/>
            <person name="Dead R."/>
            <person name="Young S."/>
            <person name="Zeng Q."/>
            <person name="Koehrsen M."/>
            <person name="Alvarado L."/>
            <person name="Berlin A."/>
            <person name="Chapman S.B."/>
            <person name="Chen Z."/>
            <person name="Freedman E."/>
            <person name="Gellesch M."/>
            <person name="Goldberg J."/>
            <person name="Griggs A."/>
            <person name="Gujja S."/>
            <person name="Heilman E.R."/>
            <person name="Heiman D."/>
            <person name="Hepburn T."/>
            <person name="Howarth C."/>
            <person name="Jen D."/>
            <person name="Larson L."/>
            <person name="Mehta T."/>
            <person name="Neiman D."/>
            <person name="Pearson M."/>
            <person name="Roberts A."/>
            <person name="Saif S."/>
            <person name="Shea T."/>
            <person name="Shenoy N."/>
            <person name="Sisk P."/>
            <person name="Stolte C."/>
            <person name="Sykes S."/>
            <person name="Walk T."/>
            <person name="White J."/>
            <person name="Yandava C."/>
            <person name="Haas B."/>
            <person name="Nusbaum C."/>
            <person name="Birren B."/>
        </authorList>
    </citation>
    <scope>NUCLEOTIDE SEQUENCE [LARGE SCALE GENOMIC DNA]</scope>
    <source>
        <strain evidence="12">ATCC 64411 / 73-15</strain>
    </source>
</reference>
<sequence>MDQSSHGDSRALVPINDQRIRCPECDDVLPSPRALFEHKQEMMKTRRGHMNCVKCRMTFHTPEGYNLHYRLSHIAQQKLECPACKATFVKASALVHHLETGECETLGDSAKAYTNVKREQTINFIRALQAKDVAAQAGFQIGPGKPADDYGGYIGKGKKDYELTEDEAIRLRLIELNEEYSKDKGASFDRETDFPHPGTRGYHHGDSKQPDLLTEENLVIHNQPNKGAWEAGSKQLFPNAPPAARPTAEELLRVLEQVDKKMPREEHDPDASGFNVARYWVEVLGKFKCPHQRCGKSFKAATGLAGHLRSGAHKSAPFICPQCMRKFGSVSALAQHAEAEGIHCTVQKSESYRMFLMQLTGGVIDIKGTNDDWSLKYVVTEQAQRDLSDGVEGVLKVLTASKDMQQAPQPTLAAAAPKLLTARDHHEKFCEDYRREMTEKHGGRVGHATSDQW</sequence>
<dbReference type="OrthoDB" id="8117402at2759"/>
<dbReference type="Proteomes" id="UP000011715">
    <property type="component" value="Unassembled WGS sequence"/>
</dbReference>
<dbReference type="GO" id="GO:0005634">
    <property type="term" value="C:nucleus"/>
    <property type="evidence" value="ECO:0007669"/>
    <property type="project" value="UniProtKB-SubCell"/>
</dbReference>
<gene>
    <name evidence="10" type="ORF">MAPG_03864</name>
</gene>
<reference evidence="10" key="3">
    <citation type="submission" date="2011-03" db="EMBL/GenBank/DDBJ databases">
        <title>Annotation of Magnaporthe poae ATCC 64411.</title>
        <authorList>
            <person name="Ma L.-J."/>
            <person name="Dead R."/>
            <person name="Young S.K."/>
            <person name="Zeng Q."/>
            <person name="Gargeya S."/>
            <person name="Fitzgerald M."/>
            <person name="Haas B."/>
            <person name="Abouelleil A."/>
            <person name="Alvarado L."/>
            <person name="Arachchi H.M."/>
            <person name="Berlin A."/>
            <person name="Brown A."/>
            <person name="Chapman S.B."/>
            <person name="Chen Z."/>
            <person name="Dunbar C."/>
            <person name="Freedman E."/>
            <person name="Gearin G."/>
            <person name="Gellesch M."/>
            <person name="Goldberg J."/>
            <person name="Griggs A."/>
            <person name="Gujja S."/>
            <person name="Heiman D."/>
            <person name="Howarth C."/>
            <person name="Larson L."/>
            <person name="Lui A."/>
            <person name="MacDonald P.J.P."/>
            <person name="Mehta T."/>
            <person name="Montmayeur A."/>
            <person name="Murphy C."/>
            <person name="Neiman D."/>
            <person name="Pearson M."/>
            <person name="Priest M."/>
            <person name="Roberts A."/>
            <person name="Saif S."/>
            <person name="Shea T."/>
            <person name="Shenoy N."/>
            <person name="Sisk P."/>
            <person name="Stolte C."/>
            <person name="Sykes S."/>
            <person name="Yandava C."/>
            <person name="Wortman J."/>
            <person name="Nusbaum C."/>
            <person name="Birren B."/>
        </authorList>
    </citation>
    <scope>NUCLEOTIDE SEQUENCE</scope>
    <source>
        <strain evidence="10">ATCC 64411</strain>
    </source>
</reference>
<keyword evidence="4 7" id="KW-0863">Zinc-finger</keyword>
<evidence type="ECO:0000256" key="1">
    <source>
        <dbReference type="ARBA" id="ARBA00004123"/>
    </source>
</evidence>
<dbReference type="InterPro" id="IPR013087">
    <property type="entry name" value="Znf_C2H2_type"/>
</dbReference>
<reference evidence="10" key="1">
    <citation type="submission" date="2010-05" db="EMBL/GenBank/DDBJ databases">
        <title>The Genome Sequence of Magnaporthe poae strain ATCC 64411.</title>
        <authorList>
            <consortium name="The Broad Institute Genome Sequencing Platform"/>
            <consortium name="Broad Institute Genome Sequencing Center for Infectious Disease"/>
            <person name="Ma L.-J."/>
            <person name="Dead R."/>
            <person name="Young S."/>
            <person name="Zeng Q."/>
            <person name="Koehrsen M."/>
            <person name="Alvarado L."/>
            <person name="Berlin A."/>
            <person name="Chapman S.B."/>
            <person name="Chen Z."/>
            <person name="Freedman E."/>
            <person name="Gellesch M."/>
            <person name="Goldberg J."/>
            <person name="Griggs A."/>
            <person name="Gujja S."/>
            <person name="Heilman E.R."/>
            <person name="Heiman D."/>
            <person name="Hepburn T."/>
            <person name="Howarth C."/>
            <person name="Jen D."/>
            <person name="Larson L."/>
            <person name="Mehta T."/>
            <person name="Neiman D."/>
            <person name="Pearson M."/>
            <person name="Roberts A."/>
            <person name="Saif S."/>
            <person name="Shea T."/>
            <person name="Shenoy N."/>
            <person name="Sisk P."/>
            <person name="Stolte C."/>
            <person name="Sykes S."/>
            <person name="Walk T."/>
            <person name="White J."/>
            <person name="Yandava C."/>
            <person name="Haas B."/>
            <person name="Nusbaum C."/>
            <person name="Birren B."/>
        </authorList>
    </citation>
    <scope>NUCLEOTIDE SEQUENCE</scope>
    <source>
        <strain evidence="10">ATCC 64411</strain>
    </source>
</reference>
<dbReference type="EMBL" id="ADBL01000912">
    <property type="status" value="NOT_ANNOTATED_CDS"/>
    <property type="molecule type" value="Genomic_DNA"/>
</dbReference>
<reference evidence="11" key="5">
    <citation type="submission" date="2015-06" db="UniProtKB">
        <authorList>
            <consortium name="EnsemblFungi"/>
        </authorList>
    </citation>
    <scope>IDENTIFICATION</scope>
    <source>
        <strain evidence="11">ATCC 64411</strain>
    </source>
</reference>
<dbReference type="EMBL" id="GL876968">
    <property type="protein sequence ID" value="KLU84829.1"/>
    <property type="molecule type" value="Genomic_DNA"/>
</dbReference>
<evidence type="ECO:0000256" key="3">
    <source>
        <dbReference type="ARBA" id="ARBA00022737"/>
    </source>
</evidence>
<dbReference type="SMART" id="SM00355">
    <property type="entry name" value="ZnF_C2H2"/>
    <property type="match status" value="5"/>
</dbReference>
<evidence type="ECO:0000256" key="2">
    <source>
        <dbReference type="ARBA" id="ARBA00022723"/>
    </source>
</evidence>
<dbReference type="OMA" id="VKHIVCP"/>
<dbReference type="VEuPathDB" id="FungiDB:MAPG_03864"/>
<evidence type="ECO:0000256" key="6">
    <source>
        <dbReference type="ARBA" id="ARBA00023242"/>
    </source>
</evidence>
<dbReference type="InterPro" id="IPR036236">
    <property type="entry name" value="Znf_C2H2_sf"/>
</dbReference>
<evidence type="ECO:0000256" key="4">
    <source>
        <dbReference type="ARBA" id="ARBA00022771"/>
    </source>
</evidence>
<feature type="compositionally biased region" description="Basic and acidic residues" evidence="8">
    <location>
        <begin position="184"/>
        <end position="194"/>
    </location>
</feature>
<evidence type="ECO:0000256" key="5">
    <source>
        <dbReference type="ARBA" id="ARBA00022833"/>
    </source>
</evidence>
<keyword evidence="12" id="KW-1185">Reference proteome</keyword>
<evidence type="ECO:0000256" key="8">
    <source>
        <dbReference type="SAM" id="MobiDB-lite"/>
    </source>
</evidence>
<keyword evidence="2" id="KW-0479">Metal-binding</keyword>
<name>A0A0C4DV63_MAGP6</name>
<evidence type="ECO:0000259" key="9">
    <source>
        <dbReference type="PROSITE" id="PS50157"/>
    </source>
</evidence>
<dbReference type="PROSITE" id="PS50157">
    <property type="entry name" value="ZINC_FINGER_C2H2_2"/>
    <property type="match status" value="2"/>
</dbReference>
<evidence type="ECO:0000313" key="11">
    <source>
        <dbReference type="EnsemblFungi" id="MAPG_03864T0"/>
    </source>
</evidence>
<dbReference type="PANTHER" id="PTHR24406">
    <property type="entry name" value="TRANSCRIPTIONAL REPRESSOR CTCFL-RELATED"/>
    <property type="match status" value="1"/>
</dbReference>
<dbReference type="EnsemblFungi" id="MAPG_03864T0">
    <property type="protein sequence ID" value="MAPG_03864T0"/>
    <property type="gene ID" value="MAPG_03864"/>
</dbReference>
<keyword evidence="5" id="KW-0862">Zinc</keyword>
<organism evidence="11 12">
    <name type="scientific">Magnaporthiopsis poae (strain ATCC 64411 / 73-15)</name>
    <name type="common">Kentucky bluegrass fungus</name>
    <name type="synonym">Magnaporthe poae</name>
    <dbReference type="NCBI Taxonomy" id="644358"/>
    <lineage>
        <taxon>Eukaryota</taxon>
        <taxon>Fungi</taxon>
        <taxon>Dikarya</taxon>
        <taxon>Ascomycota</taxon>
        <taxon>Pezizomycotina</taxon>
        <taxon>Sordariomycetes</taxon>
        <taxon>Sordariomycetidae</taxon>
        <taxon>Magnaporthales</taxon>
        <taxon>Magnaporthaceae</taxon>
        <taxon>Magnaporthiopsis</taxon>
    </lineage>
</organism>
<evidence type="ECO:0000256" key="7">
    <source>
        <dbReference type="PROSITE-ProRule" id="PRU00042"/>
    </source>
</evidence>
<evidence type="ECO:0000313" key="12">
    <source>
        <dbReference type="Proteomes" id="UP000011715"/>
    </source>
</evidence>
<keyword evidence="3" id="KW-0677">Repeat</keyword>
<dbReference type="AlphaFoldDB" id="A0A0C4DV63"/>